<feature type="transmembrane region" description="Helical" evidence="1">
    <location>
        <begin position="276"/>
        <end position="299"/>
    </location>
</feature>
<keyword evidence="1" id="KW-0472">Membrane</keyword>
<name>A0A151RAB9_CAJCA</name>
<dbReference type="PANTHER" id="PTHR33116">
    <property type="entry name" value="REVERSE TRANSCRIPTASE ZINC-BINDING DOMAIN-CONTAINING PROTEIN-RELATED-RELATED"/>
    <property type="match status" value="1"/>
</dbReference>
<keyword evidence="1" id="KW-1133">Transmembrane helix</keyword>
<keyword evidence="3" id="KW-1185">Reference proteome</keyword>
<reference evidence="2" key="1">
    <citation type="journal article" date="2012" name="Nat. Biotechnol.">
        <title>Draft genome sequence of pigeonpea (Cajanus cajan), an orphan legume crop of resource-poor farmers.</title>
        <authorList>
            <person name="Varshney R.K."/>
            <person name="Chen W."/>
            <person name="Li Y."/>
            <person name="Bharti A.K."/>
            <person name="Saxena R.K."/>
            <person name="Schlueter J.A."/>
            <person name="Donoghue M.T."/>
            <person name="Azam S."/>
            <person name="Fan G."/>
            <person name="Whaley A.M."/>
            <person name="Farmer A.D."/>
            <person name="Sheridan J."/>
            <person name="Iwata A."/>
            <person name="Tuteja R."/>
            <person name="Penmetsa R.V."/>
            <person name="Wu W."/>
            <person name="Upadhyaya H.D."/>
            <person name="Yang S.P."/>
            <person name="Shah T."/>
            <person name="Saxena K.B."/>
            <person name="Michael T."/>
            <person name="McCombie W.R."/>
            <person name="Yang B."/>
            <person name="Zhang G."/>
            <person name="Yang H."/>
            <person name="Wang J."/>
            <person name="Spillane C."/>
            <person name="Cook D.R."/>
            <person name="May G.D."/>
            <person name="Xu X."/>
            <person name="Jackson S.A."/>
        </authorList>
    </citation>
    <scope>NUCLEOTIDE SEQUENCE [LARGE SCALE GENOMIC DNA]</scope>
</reference>
<dbReference type="AlphaFoldDB" id="A0A151RAB9"/>
<keyword evidence="1" id="KW-0812">Transmembrane</keyword>
<dbReference type="Proteomes" id="UP000075243">
    <property type="component" value="Unassembled WGS sequence"/>
</dbReference>
<dbReference type="EMBL" id="KQ483896">
    <property type="protein sequence ID" value="KYP39584.1"/>
    <property type="molecule type" value="Genomic_DNA"/>
</dbReference>
<gene>
    <name evidence="2" type="ORF">KK1_039105</name>
</gene>
<evidence type="ECO:0000313" key="3">
    <source>
        <dbReference type="Proteomes" id="UP000075243"/>
    </source>
</evidence>
<evidence type="ECO:0000313" key="2">
    <source>
        <dbReference type="EMBL" id="KYP39584.1"/>
    </source>
</evidence>
<protein>
    <submittedName>
        <fullName evidence="2">Ribonuclease H protein At1g65750 family</fullName>
    </submittedName>
</protein>
<dbReference type="PANTHER" id="PTHR33116:SF70">
    <property type="entry name" value="NON-LTR RETROELEMENT REVERSE TRANSCRIPTASE-LIKE PROTEIN"/>
    <property type="match status" value="1"/>
</dbReference>
<evidence type="ECO:0000256" key="1">
    <source>
        <dbReference type="SAM" id="Phobius"/>
    </source>
</evidence>
<accession>A0A151RAB9</accession>
<dbReference type="Gramene" id="C.cajan_34860.t">
    <property type="protein sequence ID" value="C.cajan_34860.t"/>
    <property type="gene ID" value="C.cajan_34860"/>
</dbReference>
<sequence>MEHLELRIHELNQENIWKPISLTCREAPLSHLLFADDVLTFCQASPNQVQIVASIVEELCLASARRYFLGISRSSRINKYLGTPMIQGRAKLFVFNHIMDQINGCVAAWKSRLLNKVGRLCLVQSVVTTIPIYVMQMLWLPQGICHAINQSSMIWSSSSNSKFWSMVGWPTIIKPKAHGGLGVRKARQINVSLIRKLVWDLIHSHRKPWMQIMRAKYLQRRCILQATKKAKDSYGWASILKVLPLLKEGFVVRLGSGISSLWYIIGWELMLFIQWYLMHILVILHLRLLTVGPIVLRAWMPSLDSYHKLVEMR</sequence>
<organism evidence="2 3">
    <name type="scientific">Cajanus cajan</name>
    <name type="common">Pigeon pea</name>
    <name type="synonym">Cajanus indicus</name>
    <dbReference type="NCBI Taxonomy" id="3821"/>
    <lineage>
        <taxon>Eukaryota</taxon>
        <taxon>Viridiplantae</taxon>
        <taxon>Streptophyta</taxon>
        <taxon>Embryophyta</taxon>
        <taxon>Tracheophyta</taxon>
        <taxon>Spermatophyta</taxon>
        <taxon>Magnoliopsida</taxon>
        <taxon>eudicotyledons</taxon>
        <taxon>Gunneridae</taxon>
        <taxon>Pentapetalae</taxon>
        <taxon>rosids</taxon>
        <taxon>fabids</taxon>
        <taxon>Fabales</taxon>
        <taxon>Fabaceae</taxon>
        <taxon>Papilionoideae</taxon>
        <taxon>50 kb inversion clade</taxon>
        <taxon>NPAAA clade</taxon>
        <taxon>indigoferoid/millettioid clade</taxon>
        <taxon>Phaseoleae</taxon>
        <taxon>Cajanus</taxon>
    </lineage>
</organism>
<proteinExistence type="predicted"/>
<feature type="transmembrane region" description="Helical" evidence="1">
    <location>
        <begin position="250"/>
        <end position="270"/>
    </location>
</feature>